<dbReference type="EMBL" id="BGPR01000008">
    <property type="protein sequence ID" value="GBL75812.1"/>
    <property type="molecule type" value="Genomic_DNA"/>
</dbReference>
<comment type="caution">
    <text evidence="1">The sequence shown here is derived from an EMBL/GenBank/DDBJ whole genome shotgun (WGS) entry which is preliminary data.</text>
</comment>
<dbReference type="AlphaFoldDB" id="A0A4Y2A7K0"/>
<name>A0A4Y2A7K0_ARAVE</name>
<reference evidence="1 2" key="1">
    <citation type="journal article" date="2019" name="Sci. Rep.">
        <title>Orb-weaving spider Araneus ventricosus genome elucidates the spidroin gene catalogue.</title>
        <authorList>
            <person name="Kono N."/>
            <person name="Nakamura H."/>
            <person name="Ohtoshi R."/>
            <person name="Moran D.A.P."/>
            <person name="Shinohara A."/>
            <person name="Yoshida Y."/>
            <person name="Fujiwara M."/>
            <person name="Mori M."/>
            <person name="Tomita M."/>
            <person name="Arakawa K."/>
        </authorList>
    </citation>
    <scope>NUCLEOTIDE SEQUENCE [LARGE SCALE GENOMIC DNA]</scope>
</reference>
<proteinExistence type="predicted"/>
<keyword evidence="2" id="KW-1185">Reference proteome</keyword>
<gene>
    <name evidence="1" type="ORF">AVEN_155092_1</name>
</gene>
<dbReference type="Proteomes" id="UP000499080">
    <property type="component" value="Unassembled WGS sequence"/>
</dbReference>
<evidence type="ECO:0000313" key="1">
    <source>
        <dbReference type="EMBL" id="GBL75812.1"/>
    </source>
</evidence>
<accession>A0A4Y2A7K0</accession>
<evidence type="ECO:0000313" key="2">
    <source>
        <dbReference type="Proteomes" id="UP000499080"/>
    </source>
</evidence>
<sequence>MKKGENSSFSPKERERKLFLLLSEFEQPRCFGGDGLSYREKGAKQILSVRCGYSSYIYSVTFLIQAAGVNLISKSVHVQKEPGTRAAYIFHICTFSQTKWESYAVS</sequence>
<protein>
    <submittedName>
        <fullName evidence="1">Uncharacterized protein</fullName>
    </submittedName>
</protein>
<organism evidence="1 2">
    <name type="scientific">Araneus ventricosus</name>
    <name type="common">Orbweaver spider</name>
    <name type="synonym">Epeira ventricosa</name>
    <dbReference type="NCBI Taxonomy" id="182803"/>
    <lineage>
        <taxon>Eukaryota</taxon>
        <taxon>Metazoa</taxon>
        <taxon>Ecdysozoa</taxon>
        <taxon>Arthropoda</taxon>
        <taxon>Chelicerata</taxon>
        <taxon>Arachnida</taxon>
        <taxon>Araneae</taxon>
        <taxon>Araneomorphae</taxon>
        <taxon>Entelegynae</taxon>
        <taxon>Araneoidea</taxon>
        <taxon>Araneidae</taxon>
        <taxon>Araneus</taxon>
    </lineage>
</organism>